<keyword evidence="2 3" id="KW-0175">Coiled coil</keyword>
<sequence>MNANQPLLPCLPAVLPGRWLLLISLALAGCRDKAERVKPVWSAISESVYAAGTVKSGRQYQAFASAGGIIQTVFVREGDSVRVGTPLLSIASDVQQLTQENAALAARYAAVAANQSQLQEARERIALQRRTMQNDQLQLTRQRQLWQQSIGTKLTLEQKELAYAASKTAYESAVLSYQTLKKQLDFAAAQSRKNLQIARTKASDFVLRSKINGIIYQLYREKGEAVTPQTPLALLGDARHFVLEMQVDESDIVKIRPGQLVLVTLDSYKGQVFQARVTTISPMMNTGTRTFQVDAAFVRQPPVLYPFVSFEANIVLQTKPKALLIPRRLLVDDSTVRKANGQLARVKTGLRDYQMVEILAGLTPDDEITAPAK</sequence>
<dbReference type="SUPFAM" id="SSF111369">
    <property type="entry name" value="HlyD-like secretion proteins"/>
    <property type="match status" value="1"/>
</dbReference>
<dbReference type="PANTHER" id="PTHR32347">
    <property type="entry name" value="EFFLUX SYSTEM COMPONENT YKNX-RELATED"/>
    <property type="match status" value="1"/>
</dbReference>
<protein>
    <submittedName>
        <fullName evidence="5">Efflux RND transporter periplasmic adaptor subunit</fullName>
    </submittedName>
</protein>
<reference evidence="5 6" key="1">
    <citation type="submission" date="2020-11" db="EMBL/GenBank/DDBJ databases">
        <authorList>
            <person name="Kim M.K."/>
        </authorList>
    </citation>
    <scope>NUCLEOTIDE SEQUENCE [LARGE SCALE GENOMIC DNA]</scope>
    <source>
        <strain evidence="5 6">BT683</strain>
    </source>
</reference>
<dbReference type="EMBL" id="JADQDQ010000004">
    <property type="protein sequence ID" value="MBF9238037.1"/>
    <property type="molecule type" value="Genomic_DNA"/>
</dbReference>
<comment type="caution">
    <text evidence="5">The sequence shown here is derived from an EMBL/GenBank/DDBJ whole genome shotgun (WGS) entry which is preliminary data.</text>
</comment>
<organism evidence="5 6">
    <name type="scientific">Hymenobacter jeongseonensis</name>
    <dbReference type="NCBI Taxonomy" id="2791027"/>
    <lineage>
        <taxon>Bacteria</taxon>
        <taxon>Pseudomonadati</taxon>
        <taxon>Bacteroidota</taxon>
        <taxon>Cytophagia</taxon>
        <taxon>Cytophagales</taxon>
        <taxon>Hymenobacteraceae</taxon>
        <taxon>Hymenobacter</taxon>
    </lineage>
</organism>
<dbReference type="Gene3D" id="2.40.50.100">
    <property type="match status" value="1"/>
</dbReference>
<evidence type="ECO:0000256" key="1">
    <source>
        <dbReference type="ARBA" id="ARBA00004196"/>
    </source>
</evidence>
<name>A0ABS0II44_9BACT</name>
<dbReference type="Pfam" id="PF25954">
    <property type="entry name" value="Beta-barrel_RND_2"/>
    <property type="match status" value="1"/>
</dbReference>
<comment type="subcellular location">
    <subcellularLocation>
        <location evidence="1">Cell envelope</location>
    </subcellularLocation>
</comment>
<proteinExistence type="predicted"/>
<evidence type="ECO:0000313" key="5">
    <source>
        <dbReference type="EMBL" id="MBF9238037.1"/>
    </source>
</evidence>
<dbReference type="InterPro" id="IPR050465">
    <property type="entry name" value="UPF0194_transport"/>
</dbReference>
<dbReference type="Gene3D" id="2.40.30.170">
    <property type="match status" value="1"/>
</dbReference>
<feature type="domain" description="CusB-like beta-barrel" evidence="4">
    <location>
        <begin position="243"/>
        <end position="293"/>
    </location>
</feature>
<keyword evidence="6" id="KW-1185">Reference proteome</keyword>
<evidence type="ECO:0000256" key="2">
    <source>
        <dbReference type="ARBA" id="ARBA00023054"/>
    </source>
</evidence>
<accession>A0ABS0II44</accession>
<dbReference type="InterPro" id="IPR058792">
    <property type="entry name" value="Beta-barrel_RND_2"/>
</dbReference>
<dbReference type="Proteomes" id="UP000597617">
    <property type="component" value="Unassembled WGS sequence"/>
</dbReference>
<feature type="coiled-coil region" evidence="3">
    <location>
        <begin position="94"/>
        <end position="138"/>
    </location>
</feature>
<dbReference type="RefSeq" id="WP_196282402.1">
    <property type="nucleotide sequence ID" value="NZ_JADQDQ010000004.1"/>
</dbReference>
<evidence type="ECO:0000313" key="6">
    <source>
        <dbReference type="Proteomes" id="UP000597617"/>
    </source>
</evidence>
<evidence type="ECO:0000256" key="3">
    <source>
        <dbReference type="SAM" id="Coils"/>
    </source>
</evidence>
<gene>
    <name evidence="5" type="ORF">I2I05_11590</name>
</gene>
<evidence type="ECO:0000259" key="4">
    <source>
        <dbReference type="Pfam" id="PF25954"/>
    </source>
</evidence>